<dbReference type="FunFam" id="3.40.640.10:FF:000053">
    <property type="entry name" value="Aminotransferase, class I"/>
    <property type="match status" value="1"/>
</dbReference>
<evidence type="ECO:0000313" key="9">
    <source>
        <dbReference type="Proteomes" id="UP000324143"/>
    </source>
</evidence>
<dbReference type="InterPro" id="IPR015421">
    <property type="entry name" value="PyrdxlP-dep_Trfase_major"/>
</dbReference>
<gene>
    <name evidence="8" type="ORF">FXF47_07285</name>
</gene>
<proteinExistence type="inferred from homology"/>
<dbReference type="InterPro" id="IPR004839">
    <property type="entry name" value="Aminotransferase_I/II_large"/>
</dbReference>
<keyword evidence="4 8" id="KW-0032">Aminotransferase</keyword>
<dbReference type="GO" id="GO:0008483">
    <property type="term" value="F:transaminase activity"/>
    <property type="evidence" value="ECO:0007669"/>
    <property type="project" value="UniProtKB-KW"/>
</dbReference>
<evidence type="ECO:0000256" key="1">
    <source>
        <dbReference type="ARBA" id="ARBA00001933"/>
    </source>
</evidence>
<evidence type="ECO:0000259" key="7">
    <source>
        <dbReference type="Pfam" id="PF00155"/>
    </source>
</evidence>
<dbReference type="EMBL" id="VSIX01000069">
    <property type="protein sequence ID" value="TYB30833.1"/>
    <property type="molecule type" value="Genomic_DNA"/>
</dbReference>
<comment type="similarity">
    <text evidence="2">Belongs to the class-I pyridoxal-phosphate-dependent aminotransferase family.</text>
</comment>
<dbReference type="CDD" id="cd00609">
    <property type="entry name" value="AAT_like"/>
    <property type="match status" value="1"/>
</dbReference>
<keyword evidence="6" id="KW-0663">Pyridoxal phosphate</keyword>
<dbReference type="Pfam" id="PF00155">
    <property type="entry name" value="Aminotran_1_2"/>
    <property type="match status" value="1"/>
</dbReference>
<accession>A0A5D0MGV7</accession>
<name>A0A5D0MGV7_9BACT</name>
<dbReference type="Proteomes" id="UP000324143">
    <property type="component" value="Unassembled WGS sequence"/>
</dbReference>
<comment type="caution">
    <text evidence="8">The sequence shown here is derived from an EMBL/GenBank/DDBJ whole genome shotgun (WGS) entry which is preliminary data.</text>
</comment>
<protein>
    <submittedName>
        <fullName evidence="8">PLP-dependent aminotransferase family protein</fullName>
    </submittedName>
</protein>
<evidence type="ECO:0000256" key="5">
    <source>
        <dbReference type="ARBA" id="ARBA00022679"/>
    </source>
</evidence>
<keyword evidence="9" id="KW-1185">Reference proteome</keyword>
<evidence type="ECO:0000256" key="4">
    <source>
        <dbReference type="ARBA" id="ARBA00022576"/>
    </source>
</evidence>
<dbReference type="AlphaFoldDB" id="A0A5D0MGV7"/>
<dbReference type="SUPFAM" id="SSF53383">
    <property type="entry name" value="PLP-dependent transferases"/>
    <property type="match status" value="1"/>
</dbReference>
<feature type="domain" description="Aminotransferase class I/classII large" evidence="7">
    <location>
        <begin position="51"/>
        <end position="396"/>
    </location>
</feature>
<sequence>MISGIENLFSKNANNLKRSVIRELLKLTNKPEIISFAGGLPAPQTFPKEELTNIVDEVITKDGAKSLQYGATEGDEMLKEEIIKLLEKDGIENLKMENVLPVTASQQALDMCAKIFVNPEDPIILGMPSYVGAIGAFRSYRADMIGVPLQEDGMDMEILEEKVKKIKKEGRKLKFVYVIPDFQNPAGITMSEAKRKKLLELAYKYNFLIIEDSPYRNLRYTGENVPSIYSLDDKGYTVSLYTFSKIFAPGFRLGWIIGPDEIIDKFVVAKQAMDLCTPPFSQRIAAYYMKEGYLKKRIEKNVKLYRKRRKAMLDALEKYMPKRDDISWTKPEGGMFLWLTVPEFVDTEDMFYKAIDENVAYVVGNAFYVDDDGSNTCRLNFSYCSKEKIEEGIKRLSDVVKQEIEEKEVK</sequence>
<dbReference type="PANTHER" id="PTHR42790">
    <property type="entry name" value="AMINOTRANSFERASE"/>
    <property type="match status" value="1"/>
</dbReference>
<dbReference type="GO" id="GO:1901605">
    <property type="term" value="P:alpha-amino acid metabolic process"/>
    <property type="evidence" value="ECO:0007669"/>
    <property type="project" value="TreeGrafter"/>
</dbReference>
<evidence type="ECO:0000313" key="8">
    <source>
        <dbReference type="EMBL" id="TYB30833.1"/>
    </source>
</evidence>
<evidence type="ECO:0000256" key="3">
    <source>
        <dbReference type="ARBA" id="ARBA00011738"/>
    </source>
</evidence>
<evidence type="ECO:0000256" key="2">
    <source>
        <dbReference type="ARBA" id="ARBA00007441"/>
    </source>
</evidence>
<dbReference type="InterPro" id="IPR015422">
    <property type="entry name" value="PyrdxlP-dep_Trfase_small"/>
</dbReference>
<organism evidence="8 9">
    <name type="scientific">Candidatus Mcinerneyibacterium aminivorans</name>
    <dbReference type="NCBI Taxonomy" id="2703815"/>
    <lineage>
        <taxon>Bacteria</taxon>
        <taxon>Candidatus Macinerneyibacteriota</taxon>
        <taxon>Candidatus Mcinerneyibacteria</taxon>
        <taxon>Candidatus Mcinerneyibacteriales</taxon>
        <taxon>Candidatus Mcinerneyibacteriaceae</taxon>
        <taxon>Candidatus Mcinerneyibacterium</taxon>
    </lineage>
</organism>
<dbReference type="InterPro" id="IPR050859">
    <property type="entry name" value="Class-I_PLP-dep_aminotransf"/>
</dbReference>
<dbReference type="GO" id="GO:0030170">
    <property type="term" value="F:pyridoxal phosphate binding"/>
    <property type="evidence" value="ECO:0007669"/>
    <property type="project" value="InterPro"/>
</dbReference>
<dbReference type="Gene3D" id="3.40.640.10">
    <property type="entry name" value="Type I PLP-dependent aspartate aminotransferase-like (Major domain)"/>
    <property type="match status" value="1"/>
</dbReference>
<keyword evidence="5" id="KW-0808">Transferase</keyword>
<reference evidence="8" key="1">
    <citation type="submission" date="2019-08" db="EMBL/GenBank/DDBJ databases">
        <title>Genomic characterization of a novel candidate phylum (ARYD3) from a high temperature, high salinity tertiary oil reservoir in north central Oklahoma, USA.</title>
        <authorList>
            <person name="Youssef N.H."/>
            <person name="Yadav A."/>
            <person name="Elshahed M.S."/>
        </authorList>
    </citation>
    <scope>NUCLEOTIDE SEQUENCE [LARGE SCALE GENOMIC DNA]</scope>
    <source>
        <strain evidence="8">ARYD3</strain>
    </source>
</reference>
<comment type="cofactor">
    <cofactor evidence="1">
        <name>pyridoxal 5'-phosphate</name>
        <dbReference type="ChEBI" id="CHEBI:597326"/>
    </cofactor>
</comment>
<dbReference type="Gene3D" id="3.90.1150.10">
    <property type="entry name" value="Aspartate Aminotransferase, domain 1"/>
    <property type="match status" value="1"/>
</dbReference>
<dbReference type="InterPro" id="IPR015424">
    <property type="entry name" value="PyrdxlP-dep_Trfase"/>
</dbReference>
<evidence type="ECO:0000256" key="6">
    <source>
        <dbReference type="ARBA" id="ARBA00022898"/>
    </source>
</evidence>
<comment type="subunit">
    <text evidence="3">Homodimer.</text>
</comment>
<dbReference type="PANTHER" id="PTHR42790:SF19">
    <property type="entry name" value="KYNURENINE_ALPHA-AMINOADIPATE AMINOTRANSFERASE, MITOCHONDRIAL"/>
    <property type="match status" value="1"/>
</dbReference>